<dbReference type="PANTHER" id="PTHR12475">
    <property type="match status" value="1"/>
</dbReference>
<reference evidence="1 2" key="1">
    <citation type="journal article" date="2014" name="Int. J. Syst. Evol. Microbiol.">
        <title>Complete genome sequence of Corynebacterium casei LMG S-19264T (=DSM 44701T), isolated from a smear-ripened cheese.</title>
        <authorList>
            <consortium name="US DOE Joint Genome Institute (JGI-PGF)"/>
            <person name="Walter F."/>
            <person name="Albersmeier A."/>
            <person name="Kalinowski J."/>
            <person name="Ruckert C."/>
        </authorList>
    </citation>
    <scope>NUCLEOTIDE SEQUENCE [LARGE SCALE GENOMIC DNA]</scope>
    <source>
        <strain evidence="1 2">NBRC 112289</strain>
    </source>
</reference>
<dbReference type="Gene3D" id="3.10.129.10">
    <property type="entry name" value="Hotdog Thioesterase"/>
    <property type="match status" value="1"/>
</dbReference>
<dbReference type="CDD" id="cd00586">
    <property type="entry name" value="4HBT"/>
    <property type="match status" value="1"/>
</dbReference>
<dbReference type="Pfam" id="PF13279">
    <property type="entry name" value="4HBT_2"/>
    <property type="match status" value="1"/>
</dbReference>
<proteinExistence type="predicted"/>
<sequence length="181" mass="20864">MNMYLRVLWHTWLARRGRRISVWEVARTGFRVLPADLDIYRHVNNGRYLSIMDLGRLDWMLRTDLYPEFGRRGWYPVVAASSIAYRRSLTLWQRFTVETKFIGVDARAFYVEQRFVRGGQVYATGIVRGRMLSRAGGIVTNEELFAVTGEPPEGLVLPEWVARWAADSALPPSKADAPSVW</sequence>
<dbReference type="Proteomes" id="UP001157160">
    <property type="component" value="Unassembled WGS sequence"/>
</dbReference>
<keyword evidence="2" id="KW-1185">Reference proteome</keyword>
<dbReference type="AlphaFoldDB" id="A0AA37XBV1"/>
<gene>
    <name evidence="1" type="ORF">GCM10025874_23360</name>
</gene>
<organism evidence="1 2">
    <name type="scientific">Arenivirga flava</name>
    <dbReference type="NCBI Taxonomy" id="1930060"/>
    <lineage>
        <taxon>Bacteria</taxon>
        <taxon>Bacillati</taxon>
        <taxon>Actinomycetota</taxon>
        <taxon>Actinomycetes</taxon>
        <taxon>Micrococcales</taxon>
        <taxon>Microbacteriaceae</taxon>
        <taxon>Arenivirga</taxon>
    </lineage>
</organism>
<evidence type="ECO:0000313" key="2">
    <source>
        <dbReference type="Proteomes" id="UP001157160"/>
    </source>
</evidence>
<protein>
    <submittedName>
        <fullName evidence="1">Thioesterase</fullName>
    </submittedName>
</protein>
<dbReference type="EMBL" id="BSUL01000001">
    <property type="protein sequence ID" value="GMA29083.1"/>
    <property type="molecule type" value="Genomic_DNA"/>
</dbReference>
<comment type="caution">
    <text evidence="1">The sequence shown here is derived from an EMBL/GenBank/DDBJ whole genome shotgun (WGS) entry which is preliminary data.</text>
</comment>
<dbReference type="PANTHER" id="PTHR12475:SF4">
    <property type="entry name" value="PROTEIN THEM6"/>
    <property type="match status" value="1"/>
</dbReference>
<evidence type="ECO:0000313" key="1">
    <source>
        <dbReference type="EMBL" id="GMA29083.1"/>
    </source>
</evidence>
<name>A0AA37XBV1_9MICO</name>
<dbReference type="SUPFAM" id="SSF54637">
    <property type="entry name" value="Thioesterase/thiol ester dehydrase-isomerase"/>
    <property type="match status" value="1"/>
</dbReference>
<dbReference type="InterPro" id="IPR029069">
    <property type="entry name" value="HotDog_dom_sf"/>
</dbReference>
<dbReference type="InterPro" id="IPR051490">
    <property type="entry name" value="THEM6_lcsJ_thioesterase"/>
</dbReference>
<accession>A0AA37XBV1</accession>